<dbReference type="GO" id="GO:0002182">
    <property type="term" value="P:cytoplasmic translational elongation"/>
    <property type="evidence" value="ECO:0007669"/>
    <property type="project" value="InterPro"/>
</dbReference>
<feature type="chain" id="PRO_5035735563" description="Large ribosomal subunit protein P2" evidence="8">
    <location>
        <begin position="21"/>
        <end position="215"/>
    </location>
</feature>
<reference evidence="9" key="2">
    <citation type="submission" date="2022-06" db="UniProtKB">
        <authorList>
            <consortium name="EnsemblMetazoa"/>
        </authorList>
    </citation>
    <scope>IDENTIFICATION</scope>
</reference>
<evidence type="ECO:0000256" key="7">
    <source>
        <dbReference type="SAM" id="MobiDB-lite"/>
    </source>
</evidence>
<feature type="compositionally biased region" description="Low complexity" evidence="7">
    <location>
        <begin position="168"/>
        <end position="185"/>
    </location>
</feature>
<dbReference type="PANTHER" id="PTHR21141">
    <property type="entry name" value="60S ACIDIC RIBOSOMAL PROTEIN FAMILY MEMBER"/>
    <property type="match status" value="1"/>
</dbReference>
<comment type="similarity">
    <text evidence="2">Belongs to the eukaryotic ribosomal protein P1/P2 family.</text>
</comment>
<name>A0A8R1TX09_ONCVO</name>
<comment type="function">
    <text evidence="1">Plays an important role in the elongation step of protein synthesis.</text>
</comment>
<keyword evidence="10" id="KW-1185">Reference proteome</keyword>
<dbReference type="OMA" id="YLLSTMG"/>
<dbReference type="EMBL" id="CMVM020000020">
    <property type="status" value="NOT_ANNOTATED_CDS"/>
    <property type="molecule type" value="Genomic_DNA"/>
</dbReference>
<dbReference type="InterPro" id="IPR038716">
    <property type="entry name" value="P1/P2_N_sf"/>
</dbReference>
<evidence type="ECO:0000313" key="10">
    <source>
        <dbReference type="Proteomes" id="UP000024404"/>
    </source>
</evidence>
<evidence type="ECO:0000256" key="3">
    <source>
        <dbReference type="ARBA" id="ARBA00022980"/>
    </source>
</evidence>
<keyword evidence="3" id="KW-0689">Ribosomal protein</keyword>
<evidence type="ECO:0000256" key="8">
    <source>
        <dbReference type="SAM" id="SignalP"/>
    </source>
</evidence>
<feature type="compositionally biased region" description="Basic and acidic residues" evidence="7">
    <location>
        <begin position="190"/>
        <end position="201"/>
    </location>
</feature>
<dbReference type="InterPro" id="IPR027534">
    <property type="entry name" value="Ribosomal_P1/P2"/>
</dbReference>
<keyword evidence="4" id="KW-0687">Ribonucleoprotein</keyword>
<dbReference type="InterPro" id="IPR044076">
    <property type="entry name" value="Ribosomal_P2"/>
</dbReference>
<dbReference type="GO" id="GO:0003735">
    <property type="term" value="F:structural constituent of ribosome"/>
    <property type="evidence" value="ECO:0007669"/>
    <property type="project" value="InterPro"/>
</dbReference>
<dbReference type="CDD" id="cd05833">
    <property type="entry name" value="Ribosomal_P2"/>
    <property type="match status" value="1"/>
</dbReference>
<sequence>MNKISLLLLVTTVLVPLVYSITCYKGFRIIRGQTIGTETEECENDSAYCYNMTAEAALVLNIMKAGCSTYRCLATRGKDKDSSRAFMRTSYMAYFCIFPGTTMKYLAAYLLSTMGGNKSPTAKDIENVLGSVGLDVDMEDANKVVSALSGKSIDEVITAGLTKISSVPSGSAASAAAPVTSAIPPGTLEVESKKEEKKEEPKEESDEDMGFGLFD</sequence>
<accession>A0A8R1TX09</accession>
<evidence type="ECO:0000256" key="4">
    <source>
        <dbReference type="ARBA" id="ARBA00023274"/>
    </source>
</evidence>
<feature type="region of interest" description="Disordered" evidence="7">
    <location>
        <begin position="168"/>
        <end position="215"/>
    </location>
</feature>
<evidence type="ECO:0000313" key="9">
    <source>
        <dbReference type="EnsemblMetazoa" id="OVOC727.1"/>
    </source>
</evidence>
<evidence type="ECO:0000256" key="5">
    <source>
        <dbReference type="ARBA" id="ARBA00035301"/>
    </source>
</evidence>
<dbReference type="PANTHER" id="PTHR21141:SF5">
    <property type="entry name" value="LARGE RIBOSOMAL SUBUNIT PROTEIN P2"/>
    <property type="match status" value="1"/>
</dbReference>
<organism evidence="9 10">
    <name type="scientific">Onchocerca volvulus</name>
    <dbReference type="NCBI Taxonomy" id="6282"/>
    <lineage>
        <taxon>Eukaryota</taxon>
        <taxon>Metazoa</taxon>
        <taxon>Ecdysozoa</taxon>
        <taxon>Nematoda</taxon>
        <taxon>Chromadorea</taxon>
        <taxon>Rhabditida</taxon>
        <taxon>Spirurina</taxon>
        <taxon>Spiruromorpha</taxon>
        <taxon>Filarioidea</taxon>
        <taxon>Onchocercidae</taxon>
        <taxon>Onchocerca</taxon>
    </lineage>
</organism>
<keyword evidence="8" id="KW-0732">Signal</keyword>
<dbReference type="Proteomes" id="UP000024404">
    <property type="component" value="Unassembled WGS sequence"/>
</dbReference>
<protein>
    <recommendedName>
        <fullName evidence="5">Large ribosomal subunit protein P2</fullName>
    </recommendedName>
    <alternativeName>
        <fullName evidence="6">60S acidic ribosomal protein P2</fullName>
    </alternativeName>
</protein>
<dbReference type="HAMAP" id="MF_01478">
    <property type="entry name" value="Ribosomal_L12_arch"/>
    <property type="match status" value="1"/>
</dbReference>
<dbReference type="Gene3D" id="1.10.10.1410">
    <property type="match status" value="1"/>
</dbReference>
<proteinExistence type="inferred from homology"/>
<dbReference type="AlphaFoldDB" id="A0A8R1TX09"/>
<evidence type="ECO:0000256" key="2">
    <source>
        <dbReference type="ARBA" id="ARBA00005436"/>
    </source>
</evidence>
<feature type="signal peptide" evidence="8">
    <location>
        <begin position="1"/>
        <end position="20"/>
    </location>
</feature>
<reference evidence="10" key="1">
    <citation type="submission" date="2013-10" db="EMBL/GenBank/DDBJ databases">
        <title>Genome sequencing of Onchocerca volvulus.</title>
        <authorList>
            <person name="Cotton J."/>
            <person name="Tsai J."/>
            <person name="Stanley E."/>
            <person name="Tracey A."/>
            <person name="Holroyd N."/>
            <person name="Lustigman S."/>
            <person name="Berriman M."/>
        </authorList>
    </citation>
    <scope>NUCLEOTIDE SEQUENCE</scope>
</reference>
<evidence type="ECO:0000256" key="1">
    <source>
        <dbReference type="ARBA" id="ARBA00003362"/>
    </source>
</evidence>
<dbReference type="Pfam" id="PF00428">
    <property type="entry name" value="Ribosomal_60s"/>
    <property type="match status" value="1"/>
</dbReference>
<dbReference type="EnsemblMetazoa" id="OVOC727.1">
    <property type="protein sequence ID" value="OVOC727.1"/>
    <property type="gene ID" value="WBGene00237536"/>
</dbReference>
<dbReference type="FunFam" id="1.10.10.1410:FF:000002">
    <property type="entry name" value="60S acidic ribosomal protein P2"/>
    <property type="match status" value="1"/>
</dbReference>
<dbReference type="GO" id="GO:0022625">
    <property type="term" value="C:cytosolic large ribosomal subunit"/>
    <property type="evidence" value="ECO:0007669"/>
    <property type="project" value="InterPro"/>
</dbReference>
<evidence type="ECO:0000256" key="6">
    <source>
        <dbReference type="ARBA" id="ARBA00035443"/>
    </source>
</evidence>